<keyword evidence="7" id="KW-1185">Reference proteome</keyword>
<dbReference type="Pfam" id="PF00736">
    <property type="entry name" value="EF1_GNE"/>
    <property type="match status" value="1"/>
</dbReference>
<dbReference type="InterPro" id="IPR036219">
    <property type="entry name" value="eEF-1beta-like_sf"/>
</dbReference>
<feature type="region of interest" description="Disordered" evidence="4">
    <location>
        <begin position="110"/>
        <end position="146"/>
    </location>
</feature>
<organism evidence="8">
    <name type="scientific">Rodentolepis nana</name>
    <name type="common">Dwarf tapeworm</name>
    <name type="synonym">Hymenolepis nana</name>
    <dbReference type="NCBI Taxonomy" id="102285"/>
    <lineage>
        <taxon>Eukaryota</taxon>
        <taxon>Metazoa</taxon>
        <taxon>Spiralia</taxon>
        <taxon>Lophotrochozoa</taxon>
        <taxon>Platyhelminthes</taxon>
        <taxon>Cestoda</taxon>
        <taxon>Eucestoda</taxon>
        <taxon>Cyclophyllidea</taxon>
        <taxon>Hymenolepididae</taxon>
        <taxon>Rodentolepis</taxon>
    </lineage>
</organism>
<dbReference type="InterPro" id="IPR049720">
    <property type="entry name" value="EF1B_bsu/dsu"/>
</dbReference>
<dbReference type="CDD" id="cd00292">
    <property type="entry name" value="EF1B"/>
    <property type="match status" value="1"/>
</dbReference>
<evidence type="ECO:0000259" key="5">
    <source>
        <dbReference type="SMART" id="SM00888"/>
    </source>
</evidence>
<comment type="similarity">
    <text evidence="1">Belongs to the EF-1-beta/EF-1-delta family.</text>
</comment>
<dbReference type="WBParaSite" id="HNAJ_0001192501-mRNA-1">
    <property type="protein sequence ID" value="HNAJ_0001192501-mRNA-1"/>
    <property type="gene ID" value="HNAJ_0001192501"/>
</dbReference>
<protein>
    <submittedName>
        <fullName evidence="8">EF1_GNE domain-containing protein</fullName>
    </submittedName>
</protein>
<name>A0A0R3TVR4_RODNA</name>
<dbReference type="PANTHER" id="PTHR11595:SF26">
    <property type="entry name" value="ELONGATION FACTOR 1-DELTA"/>
    <property type="match status" value="1"/>
</dbReference>
<dbReference type="AlphaFoldDB" id="A0A0R3TVR4"/>
<evidence type="ECO:0000313" key="7">
    <source>
        <dbReference type="Proteomes" id="UP000278807"/>
    </source>
</evidence>
<dbReference type="InterPro" id="IPR014038">
    <property type="entry name" value="EF1B_bsu/dsu_GNE"/>
</dbReference>
<dbReference type="GO" id="GO:0005085">
    <property type="term" value="F:guanyl-nucleotide exchange factor activity"/>
    <property type="evidence" value="ECO:0007669"/>
    <property type="project" value="TreeGrafter"/>
</dbReference>
<dbReference type="FunFam" id="3.30.70.60:FF:000001">
    <property type="entry name" value="Elongation factor 1-beta 1 like"/>
    <property type="match status" value="1"/>
</dbReference>
<dbReference type="GO" id="GO:0005853">
    <property type="term" value="C:eukaryotic translation elongation factor 1 complex"/>
    <property type="evidence" value="ECO:0007669"/>
    <property type="project" value="InterPro"/>
</dbReference>
<dbReference type="GO" id="GO:0005829">
    <property type="term" value="C:cytosol"/>
    <property type="evidence" value="ECO:0007669"/>
    <property type="project" value="TreeGrafter"/>
</dbReference>
<dbReference type="Proteomes" id="UP000278807">
    <property type="component" value="Unassembled WGS sequence"/>
</dbReference>
<dbReference type="GO" id="GO:0003746">
    <property type="term" value="F:translation elongation factor activity"/>
    <property type="evidence" value="ECO:0007669"/>
    <property type="project" value="UniProtKB-KW"/>
</dbReference>
<evidence type="ECO:0000256" key="2">
    <source>
        <dbReference type="ARBA" id="ARBA00022768"/>
    </source>
</evidence>
<evidence type="ECO:0000256" key="1">
    <source>
        <dbReference type="ARBA" id="ARBA00007411"/>
    </source>
</evidence>
<dbReference type="PANTHER" id="PTHR11595">
    <property type="entry name" value="EF-HAND AND COILED-COIL DOMAIN-CONTAINING FAMILY MEMBER"/>
    <property type="match status" value="1"/>
</dbReference>
<proteinExistence type="inferred from homology"/>
<evidence type="ECO:0000256" key="3">
    <source>
        <dbReference type="ARBA" id="ARBA00022917"/>
    </source>
</evidence>
<dbReference type="SMART" id="SM00888">
    <property type="entry name" value="EF1_GNE"/>
    <property type="match status" value="1"/>
</dbReference>
<dbReference type="InterPro" id="IPR014717">
    <property type="entry name" value="Transl_elong_EF1B/ribsomal_bS6"/>
</dbReference>
<sequence length="249" mass="27906">MQVSTMDSASVFDAAHYAKFPNYPQMELDYMQFLSKGMQSHHAGSQSENSFVVKAIQKIVADIDKSLDTGDQWNSRVKSLEALVRQMSLRIDELEGQVKRLGHIFSSELPKDAKPVHKPAPKKEEEEVDDDFDLFGDDDEEDSKPKHVPVVAKTSKKNVPVAKSMIVLDIKPWDDTTNMEELEAKVREISTDGLVWGTGKLVPLAYGIKKLQIACVVEDDKVGSDYLEENITAIEDYVQSVDIASFNKL</sequence>
<keyword evidence="2" id="KW-0251">Elongation factor</keyword>
<feature type="domain" description="Translation elongation factor EF1B beta/delta subunit guanine nucleotide exchange" evidence="5">
    <location>
        <begin position="163"/>
        <end position="249"/>
    </location>
</feature>
<keyword evidence="3" id="KW-0648">Protein biosynthesis</keyword>
<evidence type="ECO:0000256" key="4">
    <source>
        <dbReference type="SAM" id="MobiDB-lite"/>
    </source>
</evidence>
<dbReference type="STRING" id="102285.A0A0R3TVR4"/>
<reference evidence="6 7" key="2">
    <citation type="submission" date="2018-11" db="EMBL/GenBank/DDBJ databases">
        <authorList>
            <consortium name="Pathogen Informatics"/>
        </authorList>
    </citation>
    <scope>NUCLEOTIDE SEQUENCE [LARGE SCALE GENOMIC DNA]</scope>
</reference>
<dbReference type="EMBL" id="UZAE01013886">
    <property type="protein sequence ID" value="VDO11697.1"/>
    <property type="molecule type" value="Genomic_DNA"/>
</dbReference>
<accession>A0A0R3TVR4</accession>
<feature type="compositionally biased region" description="Acidic residues" evidence="4">
    <location>
        <begin position="126"/>
        <end position="142"/>
    </location>
</feature>
<reference evidence="8" key="1">
    <citation type="submission" date="2016-04" db="UniProtKB">
        <authorList>
            <consortium name="WormBaseParasite"/>
        </authorList>
    </citation>
    <scope>IDENTIFICATION</scope>
</reference>
<evidence type="ECO:0000313" key="6">
    <source>
        <dbReference type="EMBL" id="VDO11697.1"/>
    </source>
</evidence>
<evidence type="ECO:0000313" key="8">
    <source>
        <dbReference type="WBParaSite" id="HNAJ_0001192501-mRNA-1"/>
    </source>
</evidence>
<dbReference type="OrthoDB" id="331763at2759"/>
<feature type="compositionally biased region" description="Basic and acidic residues" evidence="4">
    <location>
        <begin position="110"/>
        <end position="125"/>
    </location>
</feature>
<dbReference type="SUPFAM" id="SSF54984">
    <property type="entry name" value="eEF-1beta-like"/>
    <property type="match status" value="1"/>
</dbReference>
<gene>
    <name evidence="6" type="ORF">HNAJ_LOCUS11914</name>
</gene>
<dbReference type="Gene3D" id="3.30.70.60">
    <property type="match status" value="1"/>
</dbReference>